<protein>
    <recommendedName>
        <fullName evidence="3 6">Flagellar basal-body rod protein FlgG</fullName>
    </recommendedName>
</protein>
<gene>
    <name evidence="11" type="ORF">HNR50_000679</name>
</gene>
<feature type="domain" description="Flagellar basal-body/hook protein C-terminal" evidence="9">
    <location>
        <begin position="218"/>
        <end position="262"/>
    </location>
</feature>
<dbReference type="InterPro" id="IPR020013">
    <property type="entry name" value="Flagellar_FlgE/F/G"/>
</dbReference>
<evidence type="ECO:0000259" key="8">
    <source>
        <dbReference type="Pfam" id="PF00460"/>
    </source>
</evidence>
<evidence type="ECO:0000313" key="11">
    <source>
        <dbReference type="EMBL" id="MBB6479046.1"/>
    </source>
</evidence>
<keyword evidence="12" id="KW-1185">Reference proteome</keyword>
<dbReference type="InterPro" id="IPR053967">
    <property type="entry name" value="LlgE_F_G-like_D1"/>
</dbReference>
<dbReference type="PROSITE" id="PS00588">
    <property type="entry name" value="FLAGELLA_BB_ROD"/>
    <property type="match status" value="1"/>
</dbReference>
<dbReference type="NCBIfam" id="NF009456">
    <property type="entry name" value="PRK12816.1"/>
    <property type="match status" value="1"/>
</dbReference>
<dbReference type="NCBIfam" id="TIGR02488">
    <property type="entry name" value="flgG_G_neg"/>
    <property type="match status" value="1"/>
</dbReference>
<dbReference type="InterPro" id="IPR037925">
    <property type="entry name" value="FlgE/F/G-like"/>
</dbReference>
<organism evidence="11 12">
    <name type="scientific">Spirochaeta isovalerica</name>
    <dbReference type="NCBI Taxonomy" id="150"/>
    <lineage>
        <taxon>Bacteria</taxon>
        <taxon>Pseudomonadati</taxon>
        <taxon>Spirochaetota</taxon>
        <taxon>Spirochaetia</taxon>
        <taxon>Spirochaetales</taxon>
        <taxon>Spirochaetaceae</taxon>
        <taxon>Spirochaeta</taxon>
    </lineage>
</organism>
<dbReference type="RefSeq" id="WP_184743767.1">
    <property type="nucleotide sequence ID" value="NZ_JACHGJ010000001.1"/>
</dbReference>
<dbReference type="PANTHER" id="PTHR30435">
    <property type="entry name" value="FLAGELLAR PROTEIN"/>
    <property type="match status" value="1"/>
</dbReference>
<dbReference type="SUPFAM" id="SSF117143">
    <property type="entry name" value="Flagellar hook protein flgE"/>
    <property type="match status" value="1"/>
</dbReference>
<comment type="subcellular location">
    <subcellularLocation>
        <location evidence="1 7">Bacterial flagellum basal body</location>
    </subcellularLocation>
</comment>
<accession>A0A841R5E4</accession>
<evidence type="ECO:0000259" key="10">
    <source>
        <dbReference type="Pfam" id="PF22692"/>
    </source>
</evidence>
<evidence type="ECO:0000313" key="12">
    <source>
        <dbReference type="Proteomes" id="UP000587760"/>
    </source>
</evidence>
<dbReference type="InterPro" id="IPR012834">
    <property type="entry name" value="FlgG_G_neg"/>
</dbReference>
<dbReference type="NCBIfam" id="TIGR03506">
    <property type="entry name" value="FlgEFG_subfam"/>
    <property type="match status" value="2"/>
</dbReference>
<evidence type="ECO:0000256" key="3">
    <source>
        <dbReference type="ARBA" id="ARBA00017948"/>
    </source>
</evidence>
<dbReference type="InterPro" id="IPR019776">
    <property type="entry name" value="Flagellar_basal_body_rod_CS"/>
</dbReference>
<dbReference type="EMBL" id="JACHGJ010000001">
    <property type="protein sequence ID" value="MBB6479046.1"/>
    <property type="molecule type" value="Genomic_DNA"/>
</dbReference>
<feature type="domain" description="Flagellar hook protein FlgE/F/G-like D1" evidence="10">
    <location>
        <begin position="96"/>
        <end position="161"/>
    </location>
</feature>
<evidence type="ECO:0000256" key="6">
    <source>
        <dbReference type="NCBIfam" id="TIGR02488"/>
    </source>
</evidence>
<sequence>MMRSLWTAASGMNAQQFNIDTISNNLSNVNTTGFKQVRADFEDLLYQTSRIAGTPATEETVVPTGIQVGHGVKVGASQRMFTQGSLQNTGNEADIAIQGEGFFRTLQLDGTYGYTRDGSFKIDSNGQFVTSNGNKMLPELVLPEDFIRESLAISQDGRVTVKIPGNDDPIQVGQLQIYRFVNPAGLQAIGDNTYKITNASGDAITGTPGFDGMGKTLQKFIENSNVSVVKEMVNMIVAQRAYELNSKAIQTSDTMLGIANNLKR</sequence>
<proteinExistence type="inferred from homology"/>
<dbReference type="AlphaFoldDB" id="A0A841R5E4"/>
<dbReference type="Proteomes" id="UP000587760">
    <property type="component" value="Unassembled WGS sequence"/>
</dbReference>
<dbReference type="Pfam" id="PF06429">
    <property type="entry name" value="Flg_bbr_C"/>
    <property type="match status" value="1"/>
</dbReference>
<comment type="caution">
    <text evidence="11">The sequence shown here is derived from an EMBL/GenBank/DDBJ whole genome shotgun (WGS) entry which is preliminary data.</text>
</comment>
<dbReference type="InterPro" id="IPR001444">
    <property type="entry name" value="Flag_bb_rod_N"/>
</dbReference>
<evidence type="ECO:0000259" key="9">
    <source>
        <dbReference type="Pfam" id="PF06429"/>
    </source>
</evidence>
<dbReference type="Pfam" id="PF22692">
    <property type="entry name" value="LlgE_F_G_D1"/>
    <property type="match status" value="1"/>
</dbReference>
<comment type="similarity">
    <text evidence="2 7">Belongs to the flagella basal body rod proteins family.</text>
</comment>
<keyword evidence="11" id="KW-0282">Flagellum</keyword>
<keyword evidence="4 7" id="KW-0975">Bacterial flagellum</keyword>
<comment type="subunit">
    <text evidence="5">The basal body constitutes a major portion of the flagellar organelle and consists of four rings (L,P,S, and M) mounted on a central rod. The rod consists of about 26 subunits of FlgG in the distal portion, and FlgB, FlgC and FlgF are thought to build up the proximal portion of the rod with about 6 subunits each.</text>
</comment>
<reference evidence="11 12" key="1">
    <citation type="submission" date="2020-08" db="EMBL/GenBank/DDBJ databases">
        <title>Genomic Encyclopedia of Type Strains, Phase IV (KMG-IV): sequencing the most valuable type-strain genomes for metagenomic binning, comparative biology and taxonomic classification.</title>
        <authorList>
            <person name="Goeker M."/>
        </authorList>
    </citation>
    <scope>NUCLEOTIDE SEQUENCE [LARGE SCALE GENOMIC DNA]</scope>
    <source>
        <strain evidence="11 12">DSM 2461</strain>
    </source>
</reference>
<feature type="domain" description="Flagellar basal body rod protein N-terminal" evidence="8">
    <location>
        <begin position="7"/>
        <end position="35"/>
    </location>
</feature>
<evidence type="ECO:0000256" key="5">
    <source>
        <dbReference type="ARBA" id="ARBA00025933"/>
    </source>
</evidence>
<dbReference type="InterPro" id="IPR010930">
    <property type="entry name" value="Flg_bb/hook_C_dom"/>
</dbReference>
<dbReference type="PANTHER" id="PTHR30435:SF19">
    <property type="entry name" value="FLAGELLAR BASAL-BODY ROD PROTEIN FLGG"/>
    <property type="match status" value="1"/>
</dbReference>
<dbReference type="GO" id="GO:0009426">
    <property type="term" value="C:bacterial-type flagellum basal body, distal rod"/>
    <property type="evidence" value="ECO:0007669"/>
    <property type="project" value="UniProtKB-UniRule"/>
</dbReference>
<name>A0A841R5E4_9SPIO</name>
<evidence type="ECO:0000256" key="7">
    <source>
        <dbReference type="RuleBase" id="RU362116"/>
    </source>
</evidence>
<dbReference type="GO" id="GO:0071978">
    <property type="term" value="P:bacterial-type flagellum-dependent swarming motility"/>
    <property type="evidence" value="ECO:0007669"/>
    <property type="project" value="TreeGrafter"/>
</dbReference>
<keyword evidence="11" id="KW-0966">Cell projection</keyword>
<evidence type="ECO:0000256" key="4">
    <source>
        <dbReference type="ARBA" id="ARBA00023143"/>
    </source>
</evidence>
<keyword evidence="11" id="KW-0969">Cilium</keyword>
<evidence type="ECO:0000256" key="2">
    <source>
        <dbReference type="ARBA" id="ARBA00009677"/>
    </source>
</evidence>
<evidence type="ECO:0000256" key="1">
    <source>
        <dbReference type="ARBA" id="ARBA00004117"/>
    </source>
</evidence>
<dbReference type="Pfam" id="PF00460">
    <property type="entry name" value="Flg_bb_rod"/>
    <property type="match status" value="1"/>
</dbReference>